<dbReference type="RefSeq" id="WP_058890804.1">
    <property type="nucleotide sequence ID" value="NZ_LQBL01000022.1"/>
</dbReference>
<keyword evidence="1" id="KW-1133">Transmembrane helix</keyword>
<feature type="transmembrane region" description="Helical" evidence="1">
    <location>
        <begin position="106"/>
        <end position="130"/>
    </location>
</feature>
<keyword evidence="1" id="KW-0472">Membrane</keyword>
<protein>
    <recommendedName>
        <fullName evidence="4">ATP synthase I</fullName>
    </recommendedName>
</protein>
<evidence type="ECO:0008006" key="4">
    <source>
        <dbReference type="Google" id="ProtNLM"/>
    </source>
</evidence>
<reference evidence="2 3" key="1">
    <citation type="submission" date="2015-12" db="EMBL/GenBank/DDBJ databases">
        <title>Serinicoccus chungangenesis strain CD08_5 genome sequencing and assembly.</title>
        <authorList>
            <person name="Chander A.M."/>
            <person name="Kaur G."/>
            <person name="Nair G.R."/>
            <person name="Dhawan D.K."/>
            <person name="Kochhar R.K."/>
            <person name="Mayilraj S."/>
            <person name="Bhadada S.K."/>
        </authorList>
    </citation>
    <scope>NUCLEOTIDE SEQUENCE [LARGE SCALE GENOMIC DNA]</scope>
    <source>
        <strain evidence="2 3">CD08_5</strain>
    </source>
</reference>
<dbReference type="EMBL" id="LQBL01000022">
    <property type="protein sequence ID" value="KUG55696.1"/>
    <property type="molecule type" value="Genomic_DNA"/>
</dbReference>
<comment type="caution">
    <text evidence="2">The sequence shown here is derived from an EMBL/GenBank/DDBJ whole genome shotgun (WGS) entry which is preliminary data.</text>
</comment>
<proteinExistence type="predicted"/>
<sequence>MTPTVTTATARPAARTMMLGALVAGVPVALLVPLLTWAAVGGWGAVSALVGSALSLVVFALGVLGIRGVLAGPTASTMAGAFGVFVLQMAALGAVIWALAQTTWLQIVPLVVAFVLVGLVFQAGLVVGYLRSRSPLTLPTAGGGV</sequence>
<keyword evidence="3" id="KW-1185">Reference proteome</keyword>
<evidence type="ECO:0000313" key="3">
    <source>
        <dbReference type="Proteomes" id="UP000054837"/>
    </source>
</evidence>
<feature type="transmembrane region" description="Helical" evidence="1">
    <location>
        <begin position="78"/>
        <end position="100"/>
    </location>
</feature>
<keyword evidence="1" id="KW-0812">Transmembrane</keyword>
<dbReference type="AlphaFoldDB" id="A0A0W8I8L1"/>
<name>A0A0W8I8L1_9MICO</name>
<dbReference type="OrthoDB" id="4871191at2"/>
<feature type="transmembrane region" description="Helical" evidence="1">
    <location>
        <begin position="19"/>
        <end position="40"/>
    </location>
</feature>
<evidence type="ECO:0000313" key="2">
    <source>
        <dbReference type="EMBL" id="KUG55696.1"/>
    </source>
</evidence>
<feature type="transmembrane region" description="Helical" evidence="1">
    <location>
        <begin position="46"/>
        <end position="66"/>
    </location>
</feature>
<evidence type="ECO:0000256" key="1">
    <source>
        <dbReference type="SAM" id="Phobius"/>
    </source>
</evidence>
<organism evidence="2 3">
    <name type="scientific">Serinicoccus chungangensis</name>
    <dbReference type="NCBI Taxonomy" id="767452"/>
    <lineage>
        <taxon>Bacteria</taxon>
        <taxon>Bacillati</taxon>
        <taxon>Actinomycetota</taxon>
        <taxon>Actinomycetes</taxon>
        <taxon>Micrococcales</taxon>
        <taxon>Ornithinimicrobiaceae</taxon>
        <taxon>Serinicoccus</taxon>
    </lineage>
</organism>
<dbReference type="Proteomes" id="UP000054837">
    <property type="component" value="Unassembled WGS sequence"/>
</dbReference>
<accession>A0A0W8I8L1</accession>
<dbReference type="STRING" id="767452.AVL62_05235"/>
<gene>
    <name evidence="2" type="ORF">AVL62_05235</name>
</gene>